<organism evidence="5 6">
    <name type="scientific">Hephaestia caeni</name>
    <dbReference type="NCBI Taxonomy" id="645617"/>
    <lineage>
        <taxon>Bacteria</taxon>
        <taxon>Pseudomonadati</taxon>
        <taxon>Pseudomonadota</taxon>
        <taxon>Alphaproteobacteria</taxon>
        <taxon>Sphingomonadales</taxon>
        <taxon>Sphingomonadaceae</taxon>
        <taxon>Hephaestia</taxon>
    </lineage>
</organism>
<name>A0A397NPI6_9SPHN</name>
<dbReference type="EC" id="2.7.7.65" evidence="1"/>
<protein>
    <recommendedName>
        <fullName evidence="1">diguanylate cyclase</fullName>
        <ecNumber evidence="1">2.7.7.65</ecNumber>
    </recommendedName>
</protein>
<dbReference type="Gene3D" id="3.30.70.270">
    <property type="match status" value="1"/>
</dbReference>
<dbReference type="RefSeq" id="WP_119036856.1">
    <property type="nucleotide sequence ID" value="NZ_QXDC01000004.1"/>
</dbReference>
<comment type="catalytic activity">
    <reaction evidence="2">
        <text>2 GTP = 3',3'-c-di-GMP + 2 diphosphate</text>
        <dbReference type="Rhea" id="RHEA:24898"/>
        <dbReference type="ChEBI" id="CHEBI:33019"/>
        <dbReference type="ChEBI" id="CHEBI:37565"/>
        <dbReference type="ChEBI" id="CHEBI:58805"/>
        <dbReference type="EC" id="2.7.7.65"/>
    </reaction>
</comment>
<dbReference type="NCBIfam" id="TIGR00254">
    <property type="entry name" value="GGDEF"/>
    <property type="match status" value="1"/>
</dbReference>
<sequence length="392" mass="41356">MTSTSHSTDRRRHDPLVRLFDWLTTLPPDEAARHRGDILATAMLSPFALLTSSLGILMMSLLAMLFTQAPWATAWFVADVLLLGARFALAWRYQIRGGAIPDAIARRTICLTCLVFVLFSAGCSASLMTATPPLPMVATASMMGLVAGLATRWAALPRLALFTIVLYTIPFCIAGMIADGGSFVAGAMQFLIVTTGTAALTLQNHRTLVAMLRAERKARALAETDVLTGLPNRAGLLSRLHRRAERPPEANISTIALLFVDLDRFKAINDAHGHSAGDAVLTTLGQRIARTAAPHFTCRLGGDEFVVMVEGGDVALAPSIARRVADALAEPMPDIAADPIIAGGSVGIAFGTPGRFDGEQLLAEADAALYVAKRAGDGSEVAVAPTGMASAA</sequence>
<dbReference type="CDD" id="cd01949">
    <property type="entry name" value="GGDEF"/>
    <property type="match status" value="1"/>
</dbReference>
<feature type="transmembrane region" description="Helical" evidence="3">
    <location>
        <begin position="72"/>
        <end position="89"/>
    </location>
</feature>
<keyword evidence="6" id="KW-1185">Reference proteome</keyword>
<keyword evidence="3" id="KW-1133">Transmembrane helix</keyword>
<dbReference type="OrthoDB" id="9812260at2"/>
<reference evidence="5 6" key="1">
    <citation type="submission" date="2018-08" db="EMBL/GenBank/DDBJ databases">
        <title>Genomic Encyclopedia of Type Strains, Phase IV (KMG-IV): sequencing the most valuable type-strain genomes for metagenomic binning, comparative biology and taxonomic classification.</title>
        <authorList>
            <person name="Goeker M."/>
        </authorList>
    </citation>
    <scope>NUCLEOTIDE SEQUENCE [LARGE SCALE GENOMIC DNA]</scope>
    <source>
        <strain evidence="5 6">DSM 25527</strain>
    </source>
</reference>
<evidence type="ECO:0000256" key="3">
    <source>
        <dbReference type="SAM" id="Phobius"/>
    </source>
</evidence>
<feature type="transmembrane region" description="Helical" evidence="3">
    <location>
        <begin position="43"/>
        <end position="66"/>
    </location>
</feature>
<proteinExistence type="predicted"/>
<dbReference type="GO" id="GO:0052621">
    <property type="term" value="F:diguanylate cyclase activity"/>
    <property type="evidence" value="ECO:0007669"/>
    <property type="project" value="UniProtKB-EC"/>
</dbReference>
<keyword evidence="3" id="KW-0812">Transmembrane</keyword>
<gene>
    <name evidence="5" type="ORF">DFR49_3449</name>
</gene>
<dbReference type="Proteomes" id="UP000266568">
    <property type="component" value="Unassembled WGS sequence"/>
</dbReference>
<dbReference type="PROSITE" id="PS50887">
    <property type="entry name" value="GGDEF"/>
    <property type="match status" value="1"/>
</dbReference>
<feature type="domain" description="GGDEF" evidence="4">
    <location>
        <begin position="253"/>
        <end position="385"/>
    </location>
</feature>
<dbReference type="InterPro" id="IPR000160">
    <property type="entry name" value="GGDEF_dom"/>
</dbReference>
<dbReference type="SUPFAM" id="SSF55073">
    <property type="entry name" value="Nucleotide cyclase"/>
    <property type="match status" value="1"/>
</dbReference>
<keyword evidence="3" id="KW-0472">Membrane</keyword>
<dbReference type="Pfam" id="PF00990">
    <property type="entry name" value="GGDEF"/>
    <property type="match status" value="1"/>
</dbReference>
<dbReference type="InterPro" id="IPR029787">
    <property type="entry name" value="Nucleotide_cyclase"/>
</dbReference>
<evidence type="ECO:0000256" key="1">
    <source>
        <dbReference type="ARBA" id="ARBA00012528"/>
    </source>
</evidence>
<dbReference type="InterPro" id="IPR050469">
    <property type="entry name" value="Diguanylate_Cyclase"/>
</dbReference>
<dbReference type="InterPro" id="IPR043128">
    <property type="entry name" value="Rev_trsase/Diguanyl_cyclase"/>
</dbReference>
<dbReference type="PANTHER" id="PTHR45138">
    <property type="entry name" value="REGULATORY COMPONENTS OF SENSORY TRANSDUCTION SYSTEM"/>
    <property type="match status" value="1"/>
</dbReference>
<feature type="transmembrane region" description="Helical" evidence="3">
    <location>
        <begin position="183"/>
        <end position="202"/>
    </location>
</feature>
<evidence type="ECO:0000313" key="5">
    <source>
        <dbReference type="EMBL" id="RIA37563.1"/>
    </source>
</evidence>
<dbReference type="SMART" id="SM00267">
    <property type="entry name" value="GGDEF"/>
    <property type="match status" value="1"/>
</dbReference>
<comment type="caution">
    <text evidence="5">The sequence shown here is derived from an EMBL/GenBank/DDBJ whole genome shotgun (WGS) entry which is preliminary data.</text>
</comment>
<evidence type="ECO:0000313" key="6">
    <source>
        <dbReference type="Proteomes" id="UP000266568"/>
    </source>
</evidence>
<feature type="transmembrane region" description="Helical" evidence="3">
    <location>
        <begin position="109"/>
        <end position="128"/>
    </location>
</feature>
<feature type="transmembrane region" description="Helical" evidence="3">
    <location>
        <begin position="159"/>
        <end position="177"/>
    </location>
</feature>
<dbReference type="AlphaFoldDB" id="A0A397NPI6"/>
<evidence type="ECO:0000259" key="4">
    <source>
        <dbReference type="PROSITE" id="PS50887"/>
    </source>
</evidence>
<evidence type="ECO:0000256" key="2">
    <source>
        <dbReference type="ARBA" id="ARBA00034247"/>
    </source>
</evidence>
<dbReference type="EMBL" id="QXDC01000004">
    <property type="protein sequence ID" value="RIA37563.1"/>
    <property type="molecule type" value="Genomic_DNA"/>
</dbReference>
<dbReference type="PANTHER" id="PTHR45138:SF9">
    <property type="entry name" value="DIGUANYLATE CYCLASE DGCM-RELATED"/>
    <property type="match status" value="1"/>
</dbReference>
<accession>A0A397NPI6</accession>